<keyword evidence="2" id="KW-0677">Repeat</keyword>
<dbReference type="Gene3D" id="1.25.40.10">
    <property type="entry name" value="Tetratricopeptide repeat domain"/>
    <property type="match status" value="5"/>
</dbReference>
<dbReference type="NCBIfam" id="TIGR00756">
    <property type="entry name" value="PPR"/>
    <property type="match status" value="7"/>
</dbReference>
<sequence length="464" mass="52445">MATARVPTCGGPWKSAMICYPKVTYSVLVGALCKQGRMEEAVNLLEEMKDKGLDLDVRHYTTLIDGYCLQRDFDHALNLLKQMIEEGIQPDIVTYNVLAHGYSRAGLVYEVHELLRHMDACGVKPNVVTHNVIIEGLCISGNVEEAEVFFSSLQEKSIENKVAMFKGYCQANHSGKAFKFFMELSEAEKRSIKINSCIKLLANLFVEGDHVTARELLNNMSDLNMEPTRVMYGILMATLCKAGDMRNAQWLFVRSVEKGTTPDVVSYTLMMDGYFHANCLSKVHDLFREMKNRGVEPDVITYTVLLDGYSKVELWRKHSLCGRNKAKKVTVDSEVNNVIKSLLLQMKDKKIALDVKCYTVLIDRHCKLGNIEEAEDLLRKMIESGLQPDVVTYTSLISGCYSWGNMERAKFLIDRHCKLGNVEEAEDLLRKMIESGLQPDGITHTSLISGCYSRGNMERAKYLL</sequence>
<protein>
    <recommendedName>
        <fullName evidence="5">Pentacotripeptide-repeat region of PRORP domain-containing protein</fullName>
    </recommendedName>
</protein>
<evidence type="ECO:0000313" key="4">
    <source>
        <dbReference type="EMBL" id="KCW67431.1"/>
    </source>
</evidence>
<dbReference type="PANTHER" id="PTHR47932">
    <property type="entry name" value="ATPASE EXPRESSION PROTEIN 3"/>
    <property type="match status" value="1"/>
</dbReference>
<dbReference type="InterPro" id="IPR002885">
    <property type="entry name" value="PPR_rpt"/>
</dbReference>
<dbReference type="Gramene" id="KCW67431">
    <property type="protein sequence ID" value="KCW67431"/>
    <property type="gene ID" value="EUGRSUZ_F01187"/>
</dbReference>
<dbReference type="InParanoid" id="A0A059BNK7"/>
<name>A0A059BNK7_EUCGR</name>
<feature type="repeat" description="PPR" evidence="3">
    <location>
        <begin position="354"/>
        <end position="388"/>
    </location>
</feature>
<dbReference type="Pfam" id="PF13041">
    <property type="entry name" value="PPR_2"/>
    <property type="match status" value="5"/>
</dbReference>
<proteinExistence type="inferred from homology"/>
<dbReference type="Pfam" id="PF01535">
    <property type="entry name" value="PPR"/>
    <property type="match status" value="1"/>
</dbReference>
<gene>
    <name evidence="4" type="ORF">EUGRSUZ_F01187</name>
</gene>
<evidence type="ECO:0008006" key="5">
    <source>
        <dbReference type="Google" id="ProtNLM"/>
    </source>
</evidence>
<feature type="repeat" description="PPR" evidence="3">
    <location>
        <begin position="91"/>
        <end position="125"/>
    </location>
</feature>
<feature type="repeat" description="PPR" evidence="3">
    <location>
        <begin position="21"/>
        <end position="55"/>
    </location>
</feature>
<evidence type="ECO:0000256" key="3">
    <source>
        <dbReference type="PROSITE-ProRule" id="PRU00708"/>
    </source>
</evidence>
<comment type="similarity">
    <text evidence="1">Belongs to the PPR family. P subfamily.</text>
</comment>
<dbReference type="EMBL" id="KK198758">
    <property type="protein sequence ID" value="KCW67431.1"/>
    <property type="molecule type" value="Genomic_DNA"/>
</dbReference>
<feature type="repeat" description="PPR" evidence="3">
    <location>
        <begin position="56"/>
        <end position="90"/>
    </location>
</feature>
<organism evidence="4">
    <name type="scientific">Eucalyptus grandis</name>
    <name type="common">Flooded gum</name>
    <dbReference type="NCBI Taxonomy" id="71139"/>
    <lineage>
        <taxon>Eukaryota</taxon>
        <taxon>Viridiplantae</taxon>
        <taxon>Streptophyta</taxon>
        <taxon>Embryophyta</taxon>
        <taxon>Tracheophyta</taxon>
        <taxon>Spermatophyta</taxon>
        <taxon>Magnoliopsida</taxon>
        <taxon>eudicotyledons</taxon>
        <taxon>Gunneridae</taxon>
        <taxon>Pentapetalae</taxon>
        <taxon>rosids</taxon>
        <taxon>malvids</taxon>
        <taxon>Myrtales</taxon>
        <taxon>Myrtaceae</taxon>
        <taxon>Myrtoideae</taxon>
        <taxon>Eucalypteae</taxon>
        <taxon>Eucalyptus</taxon>
    </lineage>
</organism>
<feature type="repeat" description="PPR" evidence="3">
    <location>
        <begin position="263"/>
        <end position="297"/>
    </location>
</feature>
<dbReference type="Pfam" id="PF13812">
    <property type="entry name" value="PPR_3"/>
    <property type="match status" value="1"/>
</dbReference>
<feature type="repeat" description="PPR" evidence="3">
    <location>
        <begin position="228"/>
        <end position="262"/>
    </location>
</feature>
<dbReference type="InterPro" id="IPR011990">
    <property type="entry name" value="TPR-like_helical_dom_sf"/>
</dbReference>
<dbReference type="PROSITE" id="PS51375">
    <property type="entry name" value="PPR"/>
    <property type="match status" value="8"/>
</dbReference>
<dbReference type="AlphaFoldDB" id="A0A059BNK7"/>
<feature type="repeat" description="PPR" evidence="3">
    <location>
        <begin position="126"/>
        <end position="160"/>
    </location>
</feature>
<dbReference type="eggNOG" id="KOG4197">
    <property type="taxonomic scope" value="Eukaryota"/>
</dbReference>
<evidence type="ECO:0000256" key="1">
    <source>
        <dbReference type="ARBA" id="ARBA00007626"/>
    </source>
</evidence>
<reference evidence="4" key="1">
    <citation type="submission" date="2013-07" db="EMBL/GenBank/DDBJ databases">
        <title>The genome of Eucalyptus grandis.</title>
        <authorList>
            <person name="Schmutz J."/>
            <person name="Hayes R."/>
            <person name="Myburg A."/>
            <person name="Tuskan G."/>
            <person name="Grattapaglia D."/>
            <person name="Rokhsar D.S."/>
        </authorList>
    </citation>
    <scope>NUCLEOTIDE SEQUENCE</scope>
    <source>
        <tissue evidence="4">Leaf extractions</tissue>
    </source>
</reference>
<evidence type="ECO:0000256" key="2">
    <source>
        <dbReference type="ARBA" id="ARBA00022737"/>
    </source>
</evidence>
<dbReference type="SUPFAM" id="SSF81901">
    <property type="entry name" value="HCP-like"/>
    <property type="match status" value="1"/>
</dbReference>
<accession>A0A059BNK7</accession>
<dbReference type="OMA" id="IDRHCKL"/>
<feature type="repeat" description="PPR" evidence="3">
    <location>
        <begin position="405"/>
        <end position="439"/>
    </location>
</feature>
<dbReference type="PANTHER" id="PTHR47932:SF62">
    <property type="entry name" value="EXPRESSED PROTEIN"/>
    <property type="match status" value="1"/>
</dbReference>